<dbReference type="EMBL" id="JAHCMY010000002">
    <property type="protein sequence ID" value="MBS9523478.1"/>
    <property type="molecule type" value="Genomic_DNA"/>
</dbReference>
<evidence type="ECO:0008006" key="3">
    <source>
        <dbReference type="Google" id="ProtNLM"/>
    </source>
</evidence>
<evidence type="ECO:0000313" key="2">
    <source>
        <dbReference type="Proteomes" id="UP001319104"/>
    </source>
</evidence>
<dbReference type="Proteomes" id="UP001319104">
    <property type="component" value="Unassembled WGS sequence"/>
</dbReference>
<comment type="caution">
    <text evidence="1">The sequence shown here is derived from an EMBL/GenBank/DDBJ whole genome shotgun (WGS) entry which is preliminary data.</text>
</comment>
<sequence>MDIAARKLTIVQRLLEIDDEEIIHNLEDLLNNLLSPLDPYSPKEIKRVAEEVERLCKKGEWFTTQEILNYLTLKNK</sequence>
<proteinExistence type="predicted"/>
<name>A0AAP2G4I4_9BACT</name>
<keyword evidence="2" id="KW-1185">Reference proteome</keyword>
<organism evidence="1 2">
    <name type="scientific">Litoribacter ruber</name>
    <dbReference type="NCBI Taxonomy" id="702568"/>
    <lineage>
        <taxon>Bacteria</taxon>
        <taxon>Pseudomonadati</taxon>
        <taxon>Bacteroidota</taxon>
        <taxon>Cytophagia</taxon>
        <taxon>Cytophagales</taxon>
        <taxon>Cyclobacteriaceae</taxon>
        <taxon>Litoribacter</taxon>
    </lineage>
</organism>
<dbReference type="AlphaFoldDB" id="A0AAP2G4I4"/>
<evidence type="ECO:0000313" key="1">
    <source>
        <dbReference type="EMBL" id="MBS9523478.1"/>
    </source>
</evidence>
<accession>A0AAP2G4I4</accession>
<dbReference type="RefSeq" id="WP_143959345.1">
    <property type="nucleotide sequence ID" value="NZ_JAHBGI010000008.1"/>
</dbReference>
<gene>
    <name evidence="1" type="ORF">KI659_05530</name>
</gene>
<protein>
    <recommendedName>
        <fullName evidence="3">Addiction module protein</fullName>
    </recommendedName>
</protein>
<reference evidence="1 2" key="1">
    <citation type="submission" date="2021-05" db="EMBL/GenBank/DDBJ databases">
        <authorList>
            <person name="Zhang Z.D."/>
            <person name="Osman G."/>
        </authorList>
    </citation>
    <scope>NUCLEOTIDE SEQUENCE [LARGE SCALE GENOMIC DNA]</scope>
    <source>
        <strain evidence="1 2">KCTC 32217</strain>
    </source>
</reference>